<keyword evidence="2" id="KW-1185">Reference proteome</keyword>
<organism evidence="1 2">
    <name type="scientific">Meloidogyne enterolobii</name>
    <name type="common">Root-knot nematode worm</name>
    <name type="synonym">Meloidogyne mayaguensis</name>
    <dbReference type="NCBI Taxonomy" id="390850"/>
    <lineage>
        <taxon>Eukaryota</taxon>
        <taxon>Metazoa</taxon>
        <taxon>Ecdysozoa</taxon>
        <taxon>Nematoda</taxon>
        <taxon>Chromadorea</taxon>
        <taxon>Rhabditida</taxon>
        <taxon>Tylenchina</taxon>
        <taxon>Tylenchomorpha</taxon>
        <taxon>Tylenchoidea</taxon>
        <taxon>Meloidogynidae</taxon>
        <taxon>Meloidogyninae</taxon>
        <taxon>Meloidogyne</taxon>
    </lineage>
</organism>
<comment type="caution">
    <text evidence="1">The sequence shown here is derived from an EMBL/GenBank/DDBJ whole genome shotgun (WGS) entry which is preliminary data.</text>
</comment>
<evidence type="ECO:0000313" key="1">
    <source>
        <dbReference type="EMBL" id="CAK5090622.1"/>
    </source>
</evidence>
<dbReference type="Proteomes" id="UP001497535">
    <property type="component" value="Unassembled WGS sequence"/>
</dbReference>
<dbReference type="EMBL" id="CAVMJV010000083">
    <property type="protein sequence ID" value="CAK5090622.1"/>
    <property type="molecule type" value="Genomic_DNA"/>
</dbReference>
<protein>
    <submittedName>
        <fullName evidence="1">Uncharacterized protein</fullName>
    </submittedName>
</protein>
<accession>A0ACB1AJ79</accession>
<evidence type="ECO:0000313" key="2">
    <source>
        <dbReference type="Proteomes" id="UP001497535"/>
    </source>
</evidence>
<name>A0ACB1AJ79_MELEN</name>
<sequence>MISTLHHLIPRYQAQINLENRNQPLKFPDIHLNPSKTQIYYILPFQRRRRIF</sequence>
<gene>
    <name evidence="1" type="ORF">MENTE1834_LOCUS38418</name>
</gene>
<reference evidence="1" key="1">
    <citation type="submission" date="2023-11" db="EMBL/GenBank/DDBJ databases">
        <authorList>
            <person name="Poullet M."/>
        </authorList>
    </citation>
    <scope>NUCLEOTIDE SEQUENCE</scope>
    <source>
        <strain evidence="1">E1834</strain>
    </source>
</reference>
<proteinExistence type="predicted"/>